<keyword evidence="2" id="KW-1185">Reference proteome</keyword>
<comment type="caution">
    <text evidence="1">The sequence shown here is derived from an EMBL/GenBank/DDBJ whole genome shotgun (WGS) entry which is preliminary data.</text>
</comment>
<dbReference type="Proteomes" id="UP000814140">
    <property type="component" value="Unassembled WGS sequence"/>
</dbReference>
<reference evidence="1" key="1">
    <citation type="submission" date="2021-03" db="EMBL/GenBank/DDBJ databases">
        <authorList>
            <consortium name="DOE Joint Genome Institute"/>
            <person name="Ahrendt S."/>
            <person name="Looney B.P."/>
            <person name="Miyauchi S."/>
            <person name="Morin E."/>
            <person name="Drula E."/>
            <person name="Courty P.E."/>
            <person name="Chicoki N."/>
            <person name="Fauchery L."/>
            <person name="Kohler A."/>
            <person name="Kuo A."/>
            <person name="Labutti K."/>
            <person name="Pangilinan J."/>
            <person name="Lipzen A."/>
            <person name="Riley R."/>
            <person name="Andreopoulos W."/>
            <person name="He G."/>
            <person name="Johnson J."/>
            <person name="Barry K.W."/>
            <person name="Grigoriev I.V."/>
            <person name="Nagy L."/>
            <person name="Hibbett D."/>
            <person name="Henrissat B."/>
            <person name="Matheny P.B."/>
            <person name="Labbe J."/>
            <person name="Martin F."/>
        </authorList>
    </citation>
    <scope>NUCLEOTIDE SEQUENCE</scope>
    <source>
        <strain evidence="1">HHB10654</strain>
    </source>
</reference>
<gene>
    <name evidence="1" type="ORF">BV25DRAFT_1813622</name>
</gene>
<sequence>MWISALAIGFVAYQVYQRLKQRSLWTIPGPRSGSFLTGNYKQMFHPSATEYHDELRKKFGSVFRISGLLGDSQLVISDPMALTSILLKEQDLFPPSQWFRETNRLGLGPGLFAQVGAHHRKQRKILNPVFSNKHMRSMTPLFHQITHQLRSVLLEKVAAGPREVDLLDWFGRLALELVAQGGLGYSFDSLNPHKEDTESDFGTAIKQFVPHLSAFWVFRTIFPVVSRWPSRVLRFGVKCLPLPTLTRLVKVVDIMHENTKHVFDEKKEALLNGDQEFRERMDIISILMRENVKVSQEDKMPDDEIIGQMASLIFAATDTTSTALSRIIHLLSMHPEVQNKLRKELTDAYAAAGNNELGYDELVELPYLDAICRETLRVYPPLNFIVRVCSKDVSIPLSQPIQTTAGPISSLFIPRDTSIWIGIRFLNCDPNIWGPDASEWKPERWLSPHPQSVSDARIPGIYSNMMTFIGGGRACIGFKFSQLEMKVVLAQLIRSFRFSLTQAEVVWRFGGLTTPSVKGLNNVTPQMPMLLEKV</sequence>
<reference evidence="1" key="2">
    <citation type="journal article" date="2022" name="New Phytol.">
        <title>Evolutionary transition to the ectomycorrhizal habit in the genomes of a hyperdiverse lineage of mushroom-forming fungi.</title>
        <authorList>
            <person name="Looney B."/>
            <person name="Miyauchi S."/>
            <person name="Morin E."/>
            <person name="Drula E."/>
            <person name="Courty P.E."/>
            <person name="Kohler A."/>
            <person name="Kuo A."/>
            <person name="LaButti K."/>
            <person name="Pangilinan J."/>
            <person name="Lipzen A."/>
            <person name="Riley R."/>
            <person name="Andreopoulos W."/>
            <person name="He G."/>
            <person name="Johnson J."/>
            <person name="Nolan M."/>
            <person name="Tritt A."/>
            <person name="Barry K.W."/>
            <person name="Grigoriev I.V."/>
            <person name="Nagy L.G."/>
            <person name="Hibbett D."/>
            <person name="Henrissat B."/>
            <person name="Matheny P.B."/>
            <person name="Labbe J."/>
            <person name="Martin F.M."/>
        </authorList>
    </citation>
    <scope>NUCLEOTIDE SEQUENCE</scope>
    <source>
        <strain evidence="1">HHB10654</strain>
    </source>
</reference>
<evidence type="ECO:0000313" key="1">
    <source>
        <dbReference type="EMBL" id="KAI0056668.1"/>
    </source>
</evidence>
<dbReference type="EMBL" id="MU277260">
    <property type="protein sequence ID" value="KAI0056668.1"/>
    <property type="molecule type" value="Genomic_DNA"/>
</dbReference>
<name>A0ACB8SJQ4_9AGAM</name>
<evidence type="ECO:0000313" key="2">
    <source>
        <dbReference type="Proteomes" id="UP000814140"/>
    </source>
</evidence>
<organism evidence="1 2">
    <name type="scientific">Artomyces pyxidatus</name>
    <dbReference type="NCBI Taxonomy" id="48021"/>
    <lineage>
        <taxon>Eukaryota</taxon>
        <taxon>Fungi</taxon>
        <taxon>Dikarya</taxon>
        <taxon>Basidiomycota</taxon>
        <taxon>Agaricomycotina</taxon>
        <taxon>Agaricomycetes</taxon>
        <taxon>Russulales</taxon>
        <taxon>Auriscalpiaceae</taxon>
        <taxon>Artomyces</taxon>
    </lineage>
</organism>
<proteinExistence type="predicted"/>
<accession>A0ACB8SJQ4</accession>
<protein>
    <submittedName>
        <fullName evidence="1">Cytochrome P450</fullName>
    </submittedName>
</protein>